<evidence type="ECO:0000313" key="3">
    <source>
        <dbReference type="Proteomes" id="UP001216390"/>
    </source>
</evidence>
<dbReference type="Proteomes" id="UP001216390">
    <property type="component" value="Chromosome"/>
</dbReference>
<evidence type="ECO:0000313" key="2">
    <source>
        <dbReference type="EMBL" id="WCO68651.1"/>
    </source>
</evidence>
<organism evidence="2 3">
    <name type="scientific">Iamia majanohamensis</name>
    <dbReference type="NCBI Taxonomy" id="467976"/>
    <lineage>
        <taxon>Bacteria</taxon>
        <taxon>Bacillati</taxon>
        <taxon>Actinomycetota</taxon>
        <taxon>Acidimicrobiia</taxon>
        <taxon>Acidimicrobiales</taxon>
        <taxon>Iamiaceae</taxon>
        <taxon>Iamia</taxon>
    </lineage>
</organism>
<protein>
    <submittedName>
        <fullName evidence="2">Uncharacterized protein</fullName>
    </submittedName>
</protein>
<dbReference type="KEGG" id="ima:PO878_07905"/>
<evidence type="ECO:0000256" key="1">
    <source>
        <dbReference type="SAM" id="MobiDB-lite"/>
    </source>
</evidence>
<feature type="compositionally biased region" description="Low complexity" evidence="1">
    <location>
        <begin position="515"/>
        <end position="526"/>
    </location>
</feature>
<reference evidence="2" key="1">
    <citation type="submission" date="2023-01" db="EMBL/GenBank/DDBJ databases">
        <title>The diversity of Class Acidimicrobiia in South China Sea sediment environments and the proposal of Iamia marina sp. nov., a novel species of the genus Iamia.</title>
        <authorList>
            <person name="He Y."/>
            <person name="Tian X."/>
        </authorList>
    </citation>
    <scope>NUCLEOTIDE SEQUENCE</scope>
    <source>
        <strain evidence="2">DSM 19957</strain>
    </source>
</reference>
<keyword evidence="3" id="KW-1185">Reference proteome</keyword>
<dbReference type="RefSeq" id="WP_272738167.1">
    <property type="nucleotide sequence ID" value="NZ_CP116942.1"/>
</dbReference>
<proteinExistence type="predicted"/>
<feature type="region of interest" description="Disordered" evidence="1">
    <location>
        <begin position="50"/>
        <end position="116"/>
    </location>
</feature>
<name>A0AAE9YIM0_9ACTN</name>
<dbReference type="AlphaFoldDB" id="A0AAE9YIM0"/>
<feature type="compositionally biased region" description="Pro residues" evidence="1">
    <location>
        <begin position="493"/>
        <end position="514"/>
    </location>
</feature>
<sequence>MTTPARHPRPTLRGLPRRATALALAVTLLGVGGTVAAVYGTGVVLGSRLAPTPDGPPAPTSLDPATGPPSSGPGGGAGSGAEDPSSSSLPDRVEGRTAPADRAVPPGADTGGAGDEVTAPEAAEAAEAAERAGPYRAVWPYATWPEVLAHVARQDPAFSTAEDTALRFAREVVGALDPRTGTLRVGPDAATVEVRTPDGTTTVSLTRPDLGEGRPVPWGVVGASGDVAVAPRRPADGTTAEVRGARAVVGLHDRVGWRGVAVAAPAGATDLRVEPGRSGPAALVAMAGDPRDPSAFAVARVDLSPGAPPPRPPADARLAADQLAGTVAAGDLTGAWARLGDQARSAVSDWRGLAARWEALGGRLAPFAGRGLDLTRVATDAGPVDVVATRVATGAGGHALAFVDDGGGRVLAALEDASAVWTTEPGRPPALVVAARARPAAVIVDGIARPVEAEGSGAVRVPLADVAPGPHVAVAVLLDGRVAVAATTVTTPAPDPVEPPPTTTTAPPPPPTPTTGPSRSTTTVPSAPVPPAAPSTSEAG</sequence>
<gene>
    <name evidence="2" type="ORF">PO878_07905</name>
</gene>
<dbReference type="EMBL" id="CP116942">
    <property type="protein sequence ID" value="WCO68651.1"/>
    <property type="molecule type" value="Genomic_DNA"/>
</dbReference>
<feature type="compositionally biased region" description="Low complexity" evidence="1">
    <location>
        <begin position="80"/>
        <end position="90"/>
    </location>
</feature>
<feature type="region of interest" description="Disordered" evidence="1">
    <location>
        <begin position="489"/>
        <end position="540"/>
    </location>
</feature>
<accession>A0AAE9YIM0</accession>